<dbReference type="Proteomes" id="UP001596432">
    <property type="component" value="Unassembled WGS sequence"/>
</dbReference>
<feature type="domain" description="Pyrrolo-quinoline quinone repeat" evidence="2">
    <location>
        <begin position="543"/>
        <end position="694"/>
    </location>
</feature>
<proteinExistence type="predicted"/>
<evidence type="ECO:0000313" key="3">
    <source>
        <dbReference type="EMBL" id="MFC7141492.1"/>
    </source>
</evidence>
<feature type="compositionally biased region" description="Low complexity" evidence="1">
    <location>
        <begin position="735"/>
        <end position="781"/>
    </location>
</feature>
<feature type="domain" description="Pyrrolo-quinoline quinone repeat" evidence="2">
    <location>
        <begin position="374"/>
        <end position="526"/>
    </location>
</feature>
<dbReference type="Gene3D" id="2.130.10.10">
    <property type="entry name" value="YVTN repeat-like/Quinoprotein amine dehydrogenase"/>
    <property type="match status" value="2"/>
</dbReference>
<gene>
    <name evidence="3" type="ORF">ACFQMA_16845</name>
</gene>
<evidence type="ECO:0000313" key="4">
    <source>
        <dbReference type="Proteomes" id="UP001596432"/>
    </source>
</evidence>
<dbReference type="GeneID" id="78821807"/>
<reference evidence="3 4" key="1">
    <citation type="journal article" date="2019" name="Int. J. Syst. Evol. Microbiol.">
        <title>The Global Catalogue of Microorganisms (GCM) 10K type strain sequencing project: providing services to taxonomists for standard genome sequencing and annotation.</title>
        <authorList>
            <consortium name="The Broad Institute Genomics Platform"/>
            <consortium name="The Broad Institute Genome Sequencing Center for Infectious Disease"/>
            <person name="Wu L."/>
            <person name="Ma J."/>
        </authorList>
    </citation>
    <scope>NUCLEOTIDE SEQUENCE [LARGE SCALE GENOMIC DNA]</scope>
    <source>
        <strain evidence="3 4">XZYJT29</strain>
    </source>
</reference>
<feature type="region of interest" description="Disordered" evidence="1">
    <location>
        <begin position="25"/>
        <end position="68"/>
    </location>
</feature>
<dbReference type="InterPro" id="IPR002372">
    <property type="entry name" value="PQQ_rpt_dom"/>
</dbReference>
<dbReference type="RefSeq" id="WP_274322573.1">
    <property type="nucleotide sequence ID" value="NZ_CP118158.1"/>
</dbReference>
<dbReference type="PANTHER" id="PTHR34512">
    <property type="entry name" value="CELL SURFACE PROTEIN"/>
    <property type="match status" value="1"/>
</dbReference>
<evidence type="ECO:0000256" key="1">
    <source>
        <dbReference type="SAM" id="MobiDB-lite"/>
    </source>
</evidence>
<protein>
    <submittedName>
        <fullName evidence="3">PQQ-binding-like beta-propeller repeat protein</fullName>
    </submittedName>
</protein>
<evidence type="ECO:0000259" key="2">
    <source>
        <dbReference type="Pfam" id="PF13360"/>
    </source>
</evidence>
<feature type="compositionally biased region" description="Polar residues" evidence="1">
    <location>
        <begin position="788"/>
        <end position="806"/>
    </location>
</feature>
<accession>A0ABD5Y224</accession>
<feature type="domain" description="Pyrrolo-quinoline quinone repeat" evidence="2">
    <location>
        <begin position="99"/>
        <end position="236"/>
    </location>
</feature>
<comment type="caution">
    <text evidence="3">The sequence shown here is derived from an EMBL/GenBank/DDBJ whole genome shotgun (WGS) entry which is preliminary data.</text>
</comment>
<dbReference type="InterPro" id="IPR015943">
    <property type="entry name" value="WD40/YVTN_repeat-like_dom_sf"/>
</dbReference>
<dbReference type="AlphaFoldDB" id="A0ABD5Y224"/>
<dbReference type="InterPro" id="IPR011047">
    <property type="entry name" value="Quinoprotein_ADH-like_sf"/>
</dbReference>
<dbReference type="InterPro" id="IPR018391">
    <property type="entry name" value="PQQ_b-propeller_rpt"/>
</dbReference>
<keyword evidence="4" id="KW-1185">Reference proteome</keyword>
<name>A0ABD5Y224_9EURY</name>
<dbReference type="PANTHER" id="PTHR34512:SF30">
    <property type="entry name" value="OUTER MEMBRANE PROTEIN ASSEMBLY FACTOR BAMB"/>
    <property type="match status" value="1"/>
</dbReference>
<sequence length="851" mass="89103">MEFPDGNRRQFLRIAAASMAGSSLSRPALASDRAVGGTDPVQGDGNWPVAGHDSRNSSVAPHAGPVTDGFEVDWQTSAIQGVNPPIIGNERAYAGTPDGVVAFDPVDGTELWRSQTEGSDFAPAIGNGRLYVSSSKDLVTALDPESGEQVWSASIDDAASAPPVSDGDTVYVSGNDNRLYALSADTGDTDWATDVGASNGMPAVGDGAVHVVSFTGKVTALDTQSGDIRWERRMGTSTVSGAAIGDGRVYTGTFDRVHCLDAADGSDVWTFNLPRSDQLVATPAVATDSVFVGSSNAVWAIDARTGDTRWSTAVEALVTDIIVGDGIVYIADDGDYVYAVDRGDGSEHLRGQFPVDQGRLSIDDTRLYMGGAGTVVALRNATSTEQPAQGTGTMRREWSAEGGGAYRFSSGSSDPTVFVGNFDGRISALSAASGSTRWQTTLDGPIQRPPAVEEDRVYVEQFFGDLVALDRNTGKIQWNYEMEGGDSRPVAADGVVYTGSRRGEVIAVEGQSGEEKWATSVSSTNGLVDPDLLVGAKTIYANGGRVRAIDAVNGSEIWGRDTGGTGGLPMAFSDTTLFVPRGNTVGSDAQFVALELASRSERWSRTMPAVRGRPTVDDDTIFTPCEDGALYALNVETGEERWRYQTGGRLRASPVVKRTPTARDDVVFFGGADERIYAVNARTGALLDWLDVTGEITGPLVLHDGSLLLSHDTVTTIDVSSVAPEPPATTDDDSANGGSTDGGSTDTVTDSKTTVPTETRTAEPTPRSTDSPSPTTESATPETDRTQTKASGTTDSEQRSNSSTAAQEDAGDDRTASSGPGFGAGTALAAVSGLGLAHRLRDDDSPDSESN</sequence>
<feature type="region of interest" description="Disordered" evidence="1">
    <location>
        <begin position="720"/>
        <end position="826"/>
    </location>
</feature>
<dbReference type="SMART" id="SM00564">
    <property type="entry name" value="PQQ"/>
    <property type="match status" value="14"/>
</dbReference>
<dbReference type="SUPFAM" id="SSF50998">
    <property type="entry name" value="Quinoprotein alcohol dehydrogenase-like"/>
    <property type="match status" value="3"/>
</dbReference>
<dbReference type="EMBL" id="JBHTAS010000001">
    <property type="protein sequence ID" value="MFC7141492.1"/>
    <property type="molecule type" value="Genomic_DNA"/>
</dbReference>
<dbReference type="Gene3D" id="2.40.128.630">
    <property type="match status" value="3"/>
</dbReference>
<dbReference type="Pfam" id="PF13360">
    <property type="entry name" value="PQQ_2"/>
    <property type="match status" value="3"/>
</dbReference>
<dbReference type="PROSITE" id="PS51318">
    <property type="entry name" value="TAT"/>
    <property type="match status" value="1"/>
</dbReference>
<dbReference type="InterPro" id="IPR006311">
    <property type="entry name" value="TAT_signal"/>
</dbReference>
<organism evidence="3 4">
    <name type="scientific">Halosimplex aquaticum</name>
    <dbReference type="NCBI Taxonomy" id="3026162"/>
    <lineage>
        <taxon>Archaea</taxon>
        <taxon>Methanobacteriati</taxon>
        <taxon>Methanobacteriota</taxon>
        <taxon>Stenosarchaea group</taxon>
        <taxon>Halobacteria</taxon>
        <taxon>Halobacteriales</taxon>
        <taxon>Haloarculaceae</taxon>
        <taxon>Halosimplex</taxon>
    </lineage>
</organism>